<organism evidence="6 7">
    <name type="scientific">Dipteronia sinensis</name>
    <dbReference type="NCBI Taxonomy" id="43782"/>
    <lineage>
        <taxon>Eukaryota</taxon>
        <taxon>Viridiplantae</taxon>
        <taxon>Streptophyta</taxon>
        <taxon>Embryophyta</taxon>
        <taxon>Tracheophyta</taxon>
        <taxon>Spermatophyta</taxon>
        <taxon>Magnoliopsida</taxon>
        <taxon>eudicotyledons</taxon>
        <taxon>Gunneridae</taxon>
        <taxon>Pentapetalae</taxon>
        <taxon>rosids</taxon>
        <taxon>malvids</taxon>
        <taxon>Sapindales</taxon>
        <taxon>Sapindaceae</taxon>
        <taxon>Hippocastanoideae</taxon>
        <taxon>Acereae</taxon>
        <taxon>Dipteronia</taxon>
    </lineage>
</organism>
<dbReference type="PROSITE" id="PS51382">
    <property type="entry name" value="SPX"/>
    <property type="match status" value="1"/>
</dbReference>
<dbReference type="GO" id="GO:0000822">
    <property type="term" value="F:inositol hexakisphosphate binding"/>
    <property type="evidence" value="ECO:0007669"/>
    <property type="project" value="TreeGrafter"/>
</dbReference>
<dbReference type="PANTHER" id="PTHR10783:SF104">
    <property type="entry name" value="PHOSPHATE TRANSPORTER PHO1 HOMOLOG 10"/>
    <property type="match status" value="1"/>
</dbReference>
<comment type="function">
    <text evidence="3">May transport inorganic phosphate (Pi).</text>
</comment>
<evidence type="ECO:0000259" key="5">
    <source>
        <dbReference type="PROSITE" id="PS51382"/>
    </source>
</evidence>
<evidence type="ECO:0000256" key="4">
    <source>
        <dbReference type="SAM" id="MobiDB-lite"/>
    </source>
</evidence>
<dbReference type="Proteomes" id="UP001281410">
    <property type="component" value="Unassembled WGS sequence"/>
</dbReference>
<evidence type="ECO:0000256" key="3">
    <source>
        <dbReference type="ARBA" id="ARBA00043939"/>
    </source>
</evidence>
<dbReference type="InterPro" id="IPR034092">
    <property type="entry name" value="PHO1_SPX"/>
</dbReference>
<feature type="region of interest" description="Disordered" evidence="4">
    <location>
        <begin position="158"/>
        <end position="193"/>
    </location>
</feature>
<gene>
    <name evidence="6" type="ORF">Dsin_010011</name>
</gene>
<feature type="domain" description="SPX" evidence="5">
    <location>
        <begin position="1"/>
        <end position="324"/>
    </location>
</feature>
<name>A0AAE0ARK6_9ROSI</name>
<feature type="region of interest" description="Disordered" evidence="4">
    <location>
        <begin position="224"/>
        <end position="254"/>
    </location>
</feature>
<dbReference type="Pfam" id="PF03105">
    <property type="entry name" value="SPX"/>
    <property type="match status" value="1"/>
</dbReference>
<proteinExistence type="predicted"/>
<evidence type="ECO:0000256" key="1">
    <source>
        <dbReference type="ARBA" id="ARBA00004651"/>
    </source>
</evidence>
<keyword evidence="7" id="KW-1185">Reference proteome</keyword>
<evidence type="ECO:0000313" key="6">
    <source>
        <dbReference type="EMBL" id="KAK3222986.1"/>
    </source>
</evidence>
<dbReference type="EMBL" id="JANJYJ010000003">
    <property type="protein sequence ID" value="KAK3222986.1"/>
    <property type="molecule type" value="Genomic_DNA"/>
</dbReference>
<evidence type="ECO:0000256" key="2">
    <source>
        <dbReference type="ARBA" id="ARBA00022475"/>
    </source>
</evidence>
<keyword evidence="2" id="KW-0472">Membrane</keyword>
<dbReference type="PANTHER" id="PTHR10783">
    <property type="entry name" value="XENOTROPIC AND POLYTROPIC RETROVIRUS RECEPTOR 1-RELATED"/>
    <property type="match status" value="1"/>
</dbReference>
<dbReference type="CDD" id="cd14476">
    <property type="entry name" value="SPX_PHO1_like"/>
    <property type="match status" value="1"/>
</dbReference>
<dbReference type="InterPro" id="IPR004331">
    <property type="entry name" value="SPX_dom"/>
</dbReference>
<accession>A0AAE0ARK6</accession>
<dbReference type="AlphaFoldDB" id="A0AAE0ARK6"/>
<dbReference type="GO" id="GO:0005802">
    <property type="term" value="C:trans-Golgi network"/>
    <property type="evidence" value="ECO:0007669"/>
    <property type="project" value="TreeGrafter"/>
</dbReference>
<dbReference type="GO" id="GO:0005886">
    <property type="term" value="C:plasma membrane"/>
    <property type="evidence" value="ECO:0007669"/>
    <property type="project" value="UniProtKB-SubCell"/>
</dbReference>
<reference evidence="6" key="1">
    <citation type="journal article" date="2023" name="Plant J.">
        <title>Genome sequences and population genomics provide insights into the demographic history, inbreeding, and mutation load of two 'living fossil' tree species of Dipteronia.</title>
        <authorList>
            <person name="Feng Y."/>
            <person name="Comes H.P."/>
            <person name="Chen J."/>
            <person name="Zhu S."/>
            <person name="Lu R."/>
            <person name="Zhang X."/>
            <person name="Li P."/>
            <person name="Qiu J."/>
            <person name="Olsen K.M."/>
            <person name="Qiu Y."/>
        </authorList>
    </citation>
    <scope>NUCLEOTIDE SEQUENCE</scope>
    <source>
        <strain evidence="6">NBL</strain>
    </source>
</reference>
<protein>
    <recommendedName>
        <fullName evidence="5">SPX domain-containing protein</fullName>
    </recommendedName>
</protein>
<keyword evidence="2" id="KW-1003">Cell membrane</keyword>
<comment type="caution">
    <text evidence="6">The sequence shown here is derived from an EMBL/GenBank/DDBJ whole genome shotgun (WGS) entry which is preliminary data.</text>
</comment>
<comment type="subcellular location">
    <subcellularLocation>
        <location evidence="1">Cell membrane</location>
        <topology evidence="1">Multi-pass membrane protein</topology>
    </subcellularLocation>
</comment>
<evidence type="ECO:0000313" key="7">
    <source>
        <dbReference type="Proteomes" id="UP001281410"/>
    </source>
</evidence>
<dbReference type="GO" id="GO:0016036">
    <property type="term" value="P:cellular response to phosphate starvation"/>
    <property type="evidence" value="ECO:0007669"/>
    <property type="project" value="TreeGrafter"/>
</dbReference>
<dbReference type="GO" id="GO:0006817">
    <property type="term" value="P:phosphate ion transport"/>
    <property type="evidence" value="ECO:0007669"/>
    <property type="project" value="TreeGrafter"/>
</dbReference>
<sequence>MKFGKEFKKRKVPEWTDAYLDYNGLKRILREILLYKLSKQPPTPLRDLHQKLKLHRSFSGLHAQSRNPIGKGDIEDQVIDVKRLPRDGSGHFYKTDFLRQSEGGGEIEISFFRKLDQELNKVNTFYKDKVEAVMSEATELNKQMDALIALRIKVERKNPSGDNLTAMPLRSDTRSTTRTPGHMTEPEVEMSDRIRQEETLDTRSDNAASETSDLILGVDMSDNYQVKESTGGPEDDSAPTTNCSSYDREEENINKGKKDSLEILEHVKINNTLESPMSTIKGVFKDSKDDVLRFKKEDLKKVEDQLKHVFIEFYQKLLLLKHYR</sequence>